<evidence type="ECO:0000256" key="4">
    <source>
        <dbReference type="ARBA" id="ARBA00023163"/>
    </source>
</evidence>
<sequence length="312" mass="34282">MRTPDLSSRQLRAFLMLADLCHFTKAAQACHLSQPAFSALIRALEDSMGARLFDRSTRRVTLTPEGQAFEPLARQLLADIGNAMAHVSDRVQLRSGRVHIAALPSLAAGWLPSILSEFHARHPNVELQLSDVLSDPCIELVRGGQADFALASRGTRPTDPGELHAQALCSDTFHLVCREDHPLAKEPRLTLKKLVPWPFIHLVRNSSVRQSIEAVLYPQTLKTLMEVEQLATVTGMIEAGLGVSVVPSLTLYQFRKPGLVIRPITVPGLERQIYIVRKQESPLSIAAEALYDLVVARLGKVGQGYGGEAQPR</sequence>
<keyword evidence="7" id="KW-1185">Reference proteome</keyword>
<dbReference type="Pfam" id="PF00126">
    <property type="entry name" value="HTH_1"/>
    <property type="match status" value="1"/>
</dbReference>
<dbReference type="PRINTS" id="PR00039">
    <property type="entry name" value="HTHLYSR"/>
</dbReference>
<dbReference type="GO" id="GO:0005829">
    <property type="term" value="C:cytosol"/>
    <property type="evidence" value="ECO:0007669"/>
    <property type="project" value="TreeGrafter"/>
</dbReference>
<feature type="domain" description="HTH lysR-type" evidence="5">
    <location>
        <begin position="6"/>
        <end position="63"/>
    </location>
</feature>
<name>A0A1W6YPP9_9BORD</name>
<dbReference type="STRING" id="1416806.CAL12_21115"/>
<evidence type="ECO:0000259" key="5">
    <source>
        <dbReference type="PROSITE" id="PS50931"/>
    </source>
</evidence>
<dbReference type="FunFam" id="1.10.10.10:FF:000001">
    <property type="entry name" value="LysR family transcriptional regulator"/>
    <property type="match status" value="1"/>
</dbReference>
<dbReference type="Gene3D" id="3.40.190.290">
    <property type="match status" value="1"/>
</dbReference>
<dbReference type="Gene3D" id="1.10.10.10">
    <property type="entry name" value="Winged helix-like DNA-binding domain superfamily/Winged helix DNA-binding domain"/>
    <property type="match status" value="1"/>
</dbReference>
<keyword evidence="3" id="KW-0238">DNA-binding</keyword>
<dbReference type="KEGG" id="bgv:CAL12_21115"/>
<evidence type="ECO:0000313" key="6">
    <source>
        <dbReference type="EMBL" id="ARP83070.1"/>
    </source>
</evidence>
<dbReference type="InterPro" id="IPR036388">
    <property type="entry name" value="WH-like_DNA-bd_sf"/>
</dbReference>
<dbReference type="PANTHER" id="PTHR30419:SF30">
    <property type="entry name" value="LYSR FAMILY TRANSCRIPTIONAL REGULATOR"/>
    <property type="match status" value="1"/>
</dbReference>
<dbReference type="PANTHER" id="PTHR30419">
    <property type="entry name" value="HTH-TYPE TRANSCRIPTIONAL REGULATOR YBHD"/>
    <property type="match status" value="1"/>
</dbReference>
<dbReference type="RefSeq" id="WP_086066411.1">
    <property type="nucleotide sequence ID" value="NZ_CP021108.1"/>
</dbReference>
<dbReference type="GO" id="GO:0003677">
    <property type="term" value="F:DNA binding"/>
    <property type="evidence" value="ECO:0007669"/>
    <property type="project" value="UniProtKB-KW"/>
</dbReference>
<dbReference type="AlphaFoldDB" id="A0A1W6YPP9"/>
<evidence type="ECO:0000313" key="7">
    <source>
        <dbReference type="Proteomes" id="UP000194151"/>
    </source>
</evidence>
<reference evidence="6 7" key="1">
    <citation type="submission" date="2017-05" db="EMBL/GenBank/DDBJ databases">
        <title>Complete and WGS of Bordetella genogroups.</title>
        <authorList>
            <person name="Spilker T."/>
            <person name="LiPuma J."/>
        </authorList>
    </citation>
    <scope>NUCLEOTIDE SEQUENCE [LARGE SCALE GENOMIC DNA]</scope>
    <source>
        <strain evidence="6 7">AU19157</strain>
    </source>
</reference>
<dbReference type="GO" id="GO:0003700">
    <property type="term" value="F:DNA-binding transcription factor activity"/>
    <property type="evidence" value="ECO:0007669"/>
    <property type="project" value="InterPro"/>
</dbReference>
<gene>
    <name evidence="6" type="ORF">CAL12_21115</name>
</gene>
<keyword evidence="2" id="KW-0805">Transcription regulation</keyword>
<dbReference type="OrthoDB" id="646694at2"/>
<comment type="similarity">
    <text evidence="1">Belongs to the LysR transcriptional regulatory family.</text>
</comment>
<dbReference type="InterPro" id="IPR000847">
    <property type="entry name" value="LysR_HTH_N"/>
</dbReference>
<dbReference type="CDD" id="cd08440">
    <property type="entry name" value="PBP2_LTTR_like_4"/>
    <property type="match status" value="1"/>
</dbReference>
<dbReference type="SUPFAM" id="SSF46785">
    <property type="entry name" value="Winged helix' DNA-binding domain"/>
    <property type="match status" value="1"/>
</dbReference>
<evidence type="ECO:0000256" key="1">
    <source>
        <dbReference type="ARBA" id="ARBA00009437"/>
    </source>
</evidence>
<proteinExistence type="inferred from homology"/>
<organism evidence="6 7">
    <name type="scientific">Bordetella genomosp. 8</name>
    <dbReference type="NCBI Taxonomy" id="1416806"/>
    <lineage>
        <taxon>Bacteria</taxon>
        <taxon>Pseudomonadati</taxon>
        <taxon>Pseudomonadota</taxon>
        <taxon>Betaproteobacteria</taxon>
        <taxon>Burkholderiales</taxon>
        <taxon>Alcaligenaceae</taxon>
        <taxon>Bordetella</taxon>
    </lineage>
</organism>
<keyword evidence="4" id="KW-0804">Transcription</keyword>
<dbReference type="Pfam" id="PF03466">
    <property type="entry name" value="LysR_substrate"/>
    <property type="match status" value="1"/>
</dbReference>
<protein>
    <submittedName>
        <fullName evidence="6">LysR family transcriptional regulator</fullName>
    </submittedName>
</protein>
<dbReference type="SUPFAM" id="SSF53850">
    <property type="entry name" value="Periplasmic binding protein-like II"/>
    <property type="match status" value="1"/>
</dbReference>
<dbReference type="EMBL" id="CP021108">
    <property type="protein sequence ID" value="ARP83070.1"/>
    <property type="molecule type" value="Genomic_DNA"/>
</dbReference>
<dbReference type="InterPro" id="IPR036390">
    <property type="entry name" value="WH_DNA-bd_sf"/>
</dbReference>
<dbReference type="InterPro" id="IPR050950">
    <property type="entry name" value="HTH-type_LysR_regulators"/>
</dbReference>
<dbReference type="InterPro" id="IPR005119">
    <property type="entry name" value="LysR_subst-bd"/>
</dbReference>
<dbReference type="Proteomes" id="UP000194151">
    <property type="component" value="Chromosome"/>
</dbReference>
<evidence type="ECO:0000256" key="3">
    <source>
        <dbReference type="ARBA" id="ARBA00023125"/>
    </source>
</evidence>
<dbReference type="PROSITE" id="PS50931">
    <property type="entry name" value="HTH_LYSR"/>
    <property type="match status" value="1"/>
</dbReference>
<evidence type="ECO:0000256" key="2">
    <source>
        <dbReference type="ARBA" id="ARBA00023015"/>
    </source>
</evidence>
<accession>A0A1W6YPP9</accession>